<feature type="transmembrane region" description="Helical" evidence="1">
    <location>
        <begin position="220"/>
        <end position="241"/>
    </location>
</feature>
<evidence type="ECO:0000313" key="2">
    <source>
        <dbReference type="EMBL" id="MFC4623828.1"/>
    </source>
</evidence>
<dbReference type="InterPro" id="IPR023346">
    <property type="entry name" value="Lysozyme-like_dom_sf"/>
</dbReference>
<comment type="caution">
    <text evidence="2">The sequence shown here is derived from an EMBL/GenBank/DDBJ whole genome shotgun (WGS) entry which is preliminary data.</text>
</comment>
<evidence type="ECO:0000256" key="1">
    <source>
        <dbReference type="SAM" id="Phobius"/>
    </source>
</evidence>
<name>A0ABV9H051_9HYPH</name>
<dbReference type="Gene3D" id="1.10.530.10">
    <property type="match status" value="1"/>
</dbReference>
<proteinExistence type="predicted"/>
<sequence length="243" mass="26015">MDRSRFYAALRRRDSGVFGTSLTQVQVDRLEAILALLDAKRIELAQAAYILATAYHESDRFRTIEEYASGAAYEGRATLGNTQPGDGVRFKGRGFVQITGRRNYTDWANRLGVDLVGNPALAARLDHATTILIDGMMLGTFTGRKLPDFVTGAKKDYVGARRVVNGTERATMIAGYAHAFEKALAGAGYDAAASRSPTAPTPTPKPAPIDIAPGARRRDLPAAVILVIIVLMLAAVAASMFGG</sequence>
<keyword evidence="3" id="KW-1185">Reference proteome</keyword>
<keyword evidence="1" id="KW-0812">Transmembrane</keyword>
<dbReference type="RefSeq" id="WP_380075002.1">
    <property type="nucleotide sequence ID" value="NZ_JBHSEL010000004.1"/>
</dbReference>
<reference evidence="3" key="1">
    <citation type="journal article" date="2019" name="Int. J. Syst. Evol. Microbiol.">
        <title>The Global Catalogue of Microorganisms (GCM) 10K type strain sequencing project: providing services to taxonomists for standard genome sequencing and annotation.</title>
        <authorList>
            <consortium name="The Broad Institute Genomics Platform"/>
            <consortium name="The Broad Institute Genome Sequencing Center for Infectious Disease"/>
            <person name="Wu L."/>
            <person name="Ma J."/>
        </authorList>
    </citation>
    <scope>NUCLEOTIDE SEQUENCE [LARGE SCALE GENOMIC DNA]</scope>
    <source>
        <strain evidence="3">CGMCC 1.15731</strain>
    </source>
</reference>
<keyword evidence="1" id="KW-0472">Membrane</keyword>
<protein>
    <recommendedName>
        <fullName evidence="4">Glycoside hydrolase family 19 catalytic domain-containing protein</fullName>
    </recommendedName>
</protein>
<dbReference type="SUPFAM" id="SSF53955">
    <property type="entry name" value="Lysozyme-like"/>
    <property type="match status" value="1"/>
</dbReference>
<evidence type="ECO:0000313" key="3">
    <source>
        <dbReference type="Proteomes" id="UP001596042"/>
    </source>
</evidence>
<organism evidence="2 3">
    <name type="scientific">Daeguia caeni</name>
    <dbReference type="NCBI Taxonomy" id="439612"/>
    <lineage>
        <taxon>Bacteria</taxon>
        <taxon>Pseudomonadati</taxon>
        <taxon>Pseudomonadota</taxon>
        <taxon>Alphaproteobacteria</taxon>
        <taxon>Hyphomicrobiales</taxon>
        <taxon>Brucellaceae</taxon>
        <taxon>Daeguia</taxon>
    </lineage>
</organism>
<accession>A0ABV9H051</accession>
<evidence type="ECO:0008006" key="4">
    <source>
        <dbReference type="Google" id="ProtNLM"/>
    </source>
</evidence>
<gene>
    <name evidence="2" type="ORF">ACFO1V_01040</name>
</gene>
<keyword evidence="1" id="KW-1133">Transmembrane helix</keyword>
<dbReference type="Proteomes" id="UP001596042">
    <property type="component" value="Unassembled WGS sequence"/>
</dbReference>
<dbReference type="EMBL" id="JBHSEL010000004">
    <property type="protein sequence ID" value="MFC4623828.1"/>
    <property type="molecule type" value="Genomic_DNA"/>
</dbReference>